<dbReference type="SFLD" id="SFLDS00003">
    <property type="entry name" value="Haloacid_Dehalogenase"/>
    <property type="match status" value="1"/>
</dbReference>
<dbReference type="GO" id="GO:0006564">
    <property type="term" value="P:L-serine biosynthetic process"/>
    <property type="evidence" value="ECO:0007669"/>
    <property type="project" value="UniProtKB-KW"/>
</dbReference>
<evidence type="ECO:0000256" key="4">
    <source>
        <dbReference type="ARBA" id="ARBA00012640"/>
    </source>
</evidence>
<dbReference type="VEuPathDB" id="FungiDB:CJJ09_001022"/>
<comment type="cofactor">
    <cofactor evidence="1">
        <name>Mg(2+)</name>
        <dbReference type="ChEBI" id="CHEBI:18420"/>
    </cofactor>
</comment>
<evidence type="ECO:0000313" key="14">
    <source>
        <dbReference type="Proteomes" id="UP000230249"/>
    </source>
</evidence>
<dbReference type="InterPro" id="IPR050582">
    <property type="entry name" value="HAD-like_SerB"/>
</dbReference>
<evidence type="ECO:0000256" key="2">
    <source>
        <dbReference type="ARBA" id="ARBA00005135"/>
    </source>
</evidence>
<evidence type="ECO:0000256" key="7">
    <source>
        <dbReference type="ARBA" id="ARBA00022801"/>
    </source>
</evidence>
<dbReference type="NCBIfam" id="TIGR00338">
    <property type="entry name" value="serB"/>
    <property type="match status" value="1"/>
</dbReference>
<keyword evidence="14" id="KW-1185">Reference proteome</keyword>
<evidence type="ECO:0000256" key="9">
    <source>
        <dbReference type="ARBA" id="ARBA00023299"/>
    </source>
</evidence>
<dbReference type="VEuPathDB" id="FungiDB:CJJ07_004411"/>
<dbReference type="AlphaFoldDB" id="A0A2H0ZLK5"/>
<dbReference type="CDD" id="cd07500">
    <property type="entry name" value="HAD_PSP"/>
    <property type="match status" value="1"/>
</dbReference>
<keyword evidence="9" id="KW-0718">Serine biosynthesis</keyword>
<dbReference type="InterPro" id="IPR023214">
    <property type="entry name" value="HAD_sf"/>
</dbReference>
<accession>A0A5Q7YED5</accession>
<dbReference type="SFLD" id="SFLDG01136">
    <property type="entry name" value="C1.6:_Phosphoserine_Phosphatas"/>
    <property type="match status" value="1"/>
</dbReference>
<keyword evidence="6" id="KW-0479">Metal-binding</keyword>
<dbReference type="OMA" id="LSMFKHA"/>
<dbReference type="InterPro" id="IPR004469">
    <property type="entry name" value="PSP"/>
</dbReference>
<feature type="active site" description="Proton donor" evidence="11">
    <location>
        <position position="96"/>
    </location>
</feature>
<feature type="active site" description="Nucleophile" evidence="11">
    <location>
        <position position="94"/>
    </location>
</feature>
<dbReference type="VEuPathDB" id="FungiDB:CJI97_003156"/>
<evidence type="ECO:0000256" key="3">
    <source>
        <dbReference type="ARBA" id="ARBA00009184"/>
    </source>
</evidence>
<evidence type="ECO:0000256" key="8">
    <source>
        <dbReference type="ARBA" id="ARBA00022842"/>
    </source>
</evidence>
<organism evidence="13">
    <name type="scientific">Candidozyma auris</name>
    <name type="common">Yeast</name>
    <name type="synonym">Candida auris</name>
    <dbReference type="NCBI Taxonomy" id="498019"/>
    <lineage>
        <taxon>Eukaryota</taxon>
        <taxon>Fungi</taxon>
        <taxon>Dikarya</taxon>
        <taxon>Ascomycota</taxon>
        <taxon>Saccharomycotina</taxon>
        <taxon>Pichiomycetes</taxon>
        <taxon>Metschnikowiaceae</taxon>
        <taxon>Candidozyma</taxon>
    </lineage>
</organism>
<comment type="similarity">
    <text evidence="3">Belongs to the HAD-like hydrolase superfamily. SerB family.</text>
</comment>
<evidence type="ECO:0000256" key="5">
    <source>
        <dbReference type="ARBA" id="ARBA00022605"/>
    </source>
</evidence>
<reference evidence="12" key="4">
    <citation type="submission" date="2024-03" db="EMBL/GenBank/DDBJ databases">
        <title>Improved genome assembly of Candida auris strain B8441 and annotation of B11205.</title>
        <authorList>
            <person name="Cauldron N.C."/>
            <person name="Shea T."/>
            <person name="Cuomo C.A."/>
        </authorList>
    </citation>
    <scope>NUCLEOTIDE SEQUENCE</scope>
    <source>
        <strain evidence="12">B8441</strain>
    </source>
</reference>
<dbReference type="PANTHER" id="PTHR43344:SF2">
    <property type="entry name" value="PHOSPHOSERINE PHOSPHATASE"/>
    <property type="match status" value="1"/>
</dbReference>
<dbReference type="SFLD" id="SFLDG01137">
    <property type="entry name" value="C1.6.1:_Phosphoserine_Phosphat"/>
    <property type="match status" value="1"/>
</dbReference>
<keyword evidence="8" id="KW-0460">Magnesium</keyword>
<evidence type="ECO:0000256" key="6">
    <source>
        <dbReference type="ARBA" id="ARBA00022723"/>
    </source>
</evidence>
<evidence type="ECO:0000256" key="11">
    <source>
        <dbReference type="PIRSR" id="PIRSR604469-1"/>
    </source>
</evidence>
<dbReference type="NCBIfam" id="TIGR01488">
    <property type="entry name" value="HAD-SF-IB"/>
    <property type="match status" value="1"/>
</dbReference>
<dbReference type="SFLD" id="SFLDF00029">
    <property type="entry name" value="phosphoserine_phosphatase"/>
    <property type="match status" value="1"/>
</dbReference>
<dbReference type="EMBL" id="PEKT02000007">
    <property type="protein sequence ID" value="PIS51496.1"/>
    <property type="molecule type" value="Genomic_DNA"/>
</dbReference>
<dbReference type="VEuPathDB" id="FungiDB:CJI96_0001619"/>
<dbReference type="EC" id="3.1.3.3" evidence="4"/>
<protein>
    <recommendedName>
        <fullName evidence="4">phosphoserine phosphatase</fullName>
        <ecNumber evidence="4">3.1.3.3</ecNumber>
    </recommendedName>
    <alternativeName>
        <fullName evidence="10">O-phosphoserine phosphohydrolase</fullName>
    </alternativeName>
</protein>
<dbReference type="VEuPathDB" id="FungiDB:B9J08_003084"/>
<dbReference type="STRING" id="498019.A0A2H0ZLK5"/>
<reference evidence="13" key="2">
    <citation type="submission" date="2017-11" db="EMBL/GenBank/DDBJ databases">
        <title>Candida auris genome assembly and annotation.</title>
        <authorList>
            <person name="Munoz J.F."/>
            <person name="Gade L.G."/>
            <person name="Chow N.A."/>
            <person name="Litvintseva A.P."/>
            <person name="Loparev V.N."/>
            <person name="Cuomo C.A."/>
        </authorList>
    </citation>
    <scope>NUCLEOTIDE SEQUENCE</scope>
    <source>
        <strain evidence="13">B8441</strain>
    </source>
</reference>
<dbReference type="EMBL" id="PEKT03000001">
    <property type="protein sequence ID" value="KAK8442602.1"/>
    <property type="molecule type" value="Genomic_DNA"/>
</dbReference>
<comment type="caution">
    <text evidence="13">The sequence shown here is derived from an EMBL/GenBank/DDBJ whole genome shotgun (WGS) entry which is preliminary data.</text>
</comment>
<dbReference type="Gene3D" id="3.40.50.1000">
    <property type="entry name" value="HAD superfamily/HAD-like"/>
    <property type="match status" value="1"/>
</dbReference>
<dbReference type="PANTHER" id="PTHR43344">
    <property type="entry name" value="PHOSPHOSERINE PHOSPHATASE"/>
    <property type="match status" value="1"/>
</dbReference>
<dbReference type="GO" id="GO:0000287">
    <property type="term" value="F:magnesium ion binding"/>
    <property type="evidence" value="ECO:0007669"/>
    <property type="project" value="TreeGrafter"/>
</dbReference>
<evidence type="ECO:0000313" key="12">
    <source>
        <dbReference type="EMBL" id="KAK8442602.1"/>
    </source>
</evidence>
<dbReference type="UniPathway" id="UPA00135">
    <property type="reaction ID" value="UER00198"/>
</dbReference>
<sequence length="307" mass="34325">MTDTYSLTFIAHDSTLTSEQRQQIQDFVTSLKNLQILGKEELSKDRVIDFQVTTSTPDIVKNTIRSQIEQHDLAYDVYLQKTFERKKKKLFIFDMDSTLIYQEVIELIAAYAQIEDKVAEITERAMNGEIDFTESLRERVLLLKGIDATTLWDELKLKLRITNGARELCKALKSLGIVMGVCSGGFLPLASFVKEQLGLDYAYANNLGVDKTNKLDGTTFGPIVNGEMKAQLLLEIAQKHGIDPQTAVAVGDGANDLKMMSVAGFGIAWNAKPKVQLEAPCCLNTNSLKDILYIMGFNDEAIKRLIE</sequence>
<reference evidence="13 14" key="1">
    <citation type="journal article" date="2017" name="Clin. Infect. Dis.">
        <title>Simultaneous emergence of multidrug-resistant Candida auris on 3 continents confirmed by whole-genome sequencing and epidemiological analyses.</title>
        <authorList>
            <person name="Lockhart S.R."/>
            <person name="Etienne K.A."/>
            <person name="Vallabhaneni S."/>
            <person name="Farooqi J."/>
            <person name="Chowdhary A."/>
            <person name="Govender N.P."/>
            <person name="Colombo A.L."/>
            <person name="Calvo B."/>
            <person name="Cuomo C.A."/>
            <person name="Desjardins C.A."/>
            <person name="Berkow E.L."/>
            <person name="Castanheira M."/>
            <person name="Magobo R.E."/>
            <person name="Jabeen K."/>
            <person name="Asghar R.J."/>
            <person name="Meis J.F."/>
            <person name="Jackson B."/>
            <person name="Chiller T."/>
            <person name="Litvintseva A.P."/>
        </authorList>
    </citation>
    <scope>NUCLEOTIDE SEQUENCE [LARGE SCALE GENOMIC DNA]</scope>
    <source>
        <strain evidence="13 14">B8441</strain>
    </source>
</reference>
<dbReference type="VEuPathDB" id="FungiDB:QG37_05231"/>
<gene>
    <name evidence="13" type="ORF">B9J08_003084</name>
    <name evidence="12" type="ORF">B9J08_00942</name>
</gene>
<dbReference type="GO" id="GO:0005737">
    <property type="term" value="C:cytoplasm"/>
    <property type="evidence" value="ECO:0007669"/>
    <property type="project" value="TreeGrafter"/>
</dbReference>
<name>A0A2H0ZLK5_CANAR</name>
<comment type="pathway">
    <text evidence="2">Amino-acid biosynthesis; L-serine biosynthesis; L-serine from 3-phospho-D-glycerate: step 3/3.</text>
</comment>
<dbReference type="Proteomes" id="UP000230249">
    <property type="component" value="Unassembled WGS sequence"/>
</dbReference>
<keyword evidence="5" id="KW-0028">Amino-acid biosynthesis</keyword>
<keyword evidence="7" id="KW-0378">Hydrolase</keyword>
<accession>A0A2H0ZLK5</accession>
<dbReference type="SUPFAM" id="SSF56784">
    <property type="entry name" value="HAD-like"/>
    <property type="match status" value="1"/>
</dbReference>
<dbReference type="GO" id="GO:0036424">
    <property type="term" value="F:L-phosphoserine phosphatase activity"/>
    <property type="evidence" value="ECO:0007669"/>
    <property type="project" value="EnsemblFungi"/>
</dbReference>
<evidence type="ECO:0000256" key="10">
    <source>
        <dbReference type="ARBA" id="ARBA00031693"/>
    </source>
</evidence>
<evidence type="ECO:0000313" key="13">
    <source>
        <dbReference type="EMBL" id="PIS51496.1"/>
    </source>
</evidence>
<dbReference type="InterPro" id="IPR036412">
    <property type="entry name" value="HAD-like_sf"/>
</dbReference>
<proteinExistence type="inferred from homology"/>
<reference evidence="12 14" key="3">
    <citation type="journal article" date="2018" name="Nat. Commun.">
        <title>Genomic insights into multidrug-resistance, mating and virulence in Candida auris and related emerging species.</title>
        <authorList>
            <person name="Munoz J.F."/>
            <person name="Gade L."/>
            <person name="Chow N.A."/>
            <person name="Loparev V.N."/>
            <person name="Juieng P."/>
            <person name="Berkow E.L."/>
            <person name="Farrer R.A."/>
            <person name="Litvintseva A.P."/>
            <person name="Cuomo C.A."/>
        </authorList>
    </citation>
    <scope>GENOME REANNOTATION</scope>
    <source>
        <strain evidence="12 14">B8441</strain>
    </source>
</reference>
<evidence type="ECO:0000256" key="1">
    <source>
        <dbReference type="ARBA" id="ARBA00001946"/>
    </source>
</evidence>
<dbReference type="Pfam" id="PF00702">
    <property type="entry name" value="Hydrolase"/>
    <property type="match status" value="1"/>
</dbReference>